<comment type="caution">
    <text evidence="1">The sequence shown here is derived from an EMBL/GenBank/DDBJ whole genome shotgun (WGS) entry which is preliminary data.</text>
</comment>
<protein>
    <submittedName>
        <fullName evidence="1">Ribonucleotide reductase subunit alpha</fullName>
    </submittedName>
</protein>
<reference evidence="1 3" key="2">
    <citation type="submission" date="2020-07" db="EMBL/GenBank/DDBJ databases">
        <title>Identification of Halomonas strains.</title>
        <authorList>
            <person name="Xiao Z."/>
            <person name="Shen J."/>
        </authorList>
    </citation>
    <scope>NUCLEOTIDE SEQUENCE [LARGE SCALE GENOMIC DNA]</scope>
    <source>
        <strain evidence="1 3">DSM 17331</strain>
    </source>
</reference>
<dbReference type="AlphaFoldDB" id="A0A7V9W2G6"/>
<sequence length="134" mass="14986">MAISRFADLLEEARRQPEPQRLLFVFTRAELPDDPSEEQQRRFAQGEGGVLTPVLCVDKTPEELSDMQALVAESQRTGIEWDIVFVGALSGSGRQAPTSDEAEQHLQRMVESLQMGNTQRYLALDRQGEAVALQ</sequence>
<keyword evidence="4" id="KW-1185">Reference proteome</keyword>
<gene>
    <name evidence="1" type="ORF">H1D44_13025</name>
    <name evidence="2" type="ORF">HOP48_11775</name>
</gene>
<dbReference type="RefSeq" id="WP_181515288.1">
    <property type="nucleotide sequence ID" value="NZ_JABFUB010000008.1"/>
</dbReference>
<name>A0A7V9W2G6_9GAMM</name>
<evidence type="ECO:0000313" key="3">
    <source>
        <dbReference type="Proteomes" id="UP000518091"/>
    </source>
</evidence>
<dbReference type="EMBL" id="JABFUB010000008">
    <property type="protein sequence ID" value="MCG6662219.1"/>
    <property type="molecule type" value="Genomic_DNA"/>
</dbReference>
<organism evidence="1 3">
    <name type="scientific">Billgrantia kenyensis</name>
    <dbReference type="NCBI Taxonomy" id="321266"/>
    <lineage>
        <taxon>Bacteria</taxon>
        <taxon>Pseudomonadati</taxon>
        <taxon>Pseudomonadota</taxon>
        <taxon>Gammaproteobacteria</taxon>
        <taxon>Oceanospirillales</taxon>
        <taxon>Halomonadaceae</taxon>
        <taxon>Billgrantia</taxon>
    </lineage>
</organism>
<proteinExistence type="predicted"/>
<reference evidence="2 4" key="1">
    <citation type="submission" date="2020-05" db="EMBL/GenBank/DDBJ databases">
        <title>Comparative genomic analysis of denitrifying bacteria from Halomonas genus.</title>
        <authorList>
            <person name="Wang L."/>
            <person name="Shao Z."/>
        </authorList>
    </citation>
    <scope>NUCLEOTIDE SEQUENCE [LARGE SCALE GENOMIC DNA]</scope>
    <source>
        <strain evidence="2 4">DSM 17331</strain>
    </source>
</reference>
<accession>A0A7V9W2G6</accession>
<evidence type="ECO:0000313" key="1">
    <source>
        <dbReference type="EMBL" id="MBA2779818.1"/>
    </source>
</evidence>
<evidence type="ECO:0000313" key="2">
    <source>
        <dbReference type="EMBL" id="MCG6662219.1"/>
    </source>
</evidence>
<dbReference type="EMBL" id="JACEFT010000016">
    <property type="protein sequence ID" value="MBA2779818.1"/>
    <property type="molecule type" value="Genomic_DNA"/>
</dbReference>
<dbReference type="Proteomes" id="UP000814353">
    <property type="component" value="Unassembled WGS sequence"/>
</dbReference>
<dbReference type="Proteomes" id="UP000518091">
    <property type="component" value="Unassembled WGS sequence"/>
</dbReference>
<evidence type="ECO:0000313" key="4">
    <source>
        <dbReference type="Proteomes" id="UP000814353"/>
    </source>
</evidence>